<dbReference type="Pfam" id="PF03929">
    <property type="entry name" value="PepSY_TM"/>
    <property type="match status" value="1"/>
</dbReference>
<dbReference type="AlphaFoldDB" id="A0A4Y3WF38"/>
<sequence length="521" mass="58063">MEPTFRQSMDWLHTWAGVVLGGLLFAIFWMGTLAVFDREIDRWMMPMTRLTIPETNISFDALRPSYEAAVKARAPVWSVILPTEREPVLWLAYNDVSGQVRQFIDPSTGAALPDPGTLAGRRFIYPFHYMLHIRFQQIGIWLVGLASMAMLALCISGVVIHRKIFADFFTFRPRKQPRRMLLDLHNVAGVLGLPFHVVITLSGLIIFWSIYFPSGWQTAYPNQQTLNVEAFGIYARSKLNKPGELASLDAMVAEMQRLWSGDRPSSIQVYHPGDAGAYVRISRLGTNRVTRLTDVASFDAATGALLHHSVAPRPVMNGQRFIAGLHQIQFRHWMLRWFYFVLGLSGCVMIAAGYLYWIDARRKRHAQAGVPGVRIVEDLTIGGTTGIVIATLAFFVANRLLPLGTTFAGYERAALEVWAFYLVWIAAFGHAWLRPSRAWIEQCWTIAAFGVAAVALNWITTGAHLVRSLMHPHLWSVAGMDLLLLVGAATAALTARKLRCRAAGASAGAANVRSAELYPAE</sequence>
<evidence type="ECO:0000313" key="3">
    <source>
        <dbReference type="Proteomes" id="UP000318825"/>
    </source>
</evidence>
<evidence type="ECO:0000313" key="2">
    <source>
        <dbReference type="EMBL" id="GEC17637.1"/>
    </source>
</evidence>
<feature type="transmembrane region" description="Helical" evidence="1">
    <location>
        <begin position="472"/>
        <end position="493"/>
    </location>
</feature>
<keyword evidence="1" id="KW-1133">Transmembrane helix</keyword>
<feature type="transmembrane region" description="Helical" evidence="1">
    <location>
        <begin position="12"/>
        <end position="36"/>
    </location>
</feature>
<name>A0A4Y3WF38_NITWI</name>
<proteinExistence type="predicted"/>
<dbReference type="RefSeq" id="WP_141385345.1">
    <property type="nucleotide sequence ID" value="NZ_BJNF01000125.1"/>
</dbReference>
<organism evidence="2 3">
    <name type="scientific">Nitrobacter winogradskyi</name>
    <name type="common">Nitrobacter agilis</name>
    <dbReference type="NCBI Taxonomy" id="913"/>
    <lineage>
        <taxon>Bacteria</taxon>
        <taxon>Pseudomonadati</taxon>
        <taxon>Pseudomonadota</taxon>
        <taxon>Alphaproteobacteria</taxon>
        <taxon>Hyphomicrobiales</taxon>
        <taxon>Nitrobacteraceae</taxon>
        <taxon>Nitrobacter</taxon>
    </lineage>
</organism>
<feature type="transmembrane region" description="Helical" evidence="1">
    <location>
        <begin position="138"/>
        <end position="160"/>
    </location>
</feature>
<dbReference type="Proteomes" id="UP000318825">
    <property type="component" value="Unassembled WGS sequence"/>
</dbReference>
<feature type="transmembrane region" description="Helical" evidence="1">
    <location>
        <begin position="417"/>
        <end position="433"/>
    </location>
</feature>
<keyword evidence="1" id="KW-0472">Membrane</keyword>
<dbReference type="InterPro" id="IPR005625">
    <property type="entry name" value="PepSY-ass_TM"/>
</dbReference>
<feature type="transmembrane region" description="Helical" evidence="1">
    <location>
        <begin position="181"/>
        <end position="211"/>
    </location>
</feature>
<dbReference type="EMBL" id="BJNF01000125">
    <property type="protein sequence ID" value="GEC17637.1"/>
    <property type="molecule type" value="Genomic_DNA"/>
</dbReference>
<gene>
    <name evidence="2" type="ORF">NWI01_35290</name>
</gene>
<comment type="caution">
    <text evidence="2">The sequence shown here is derived from an EMBL/GenBank/DDBJ whole genome shotgun (WGS) entry which is preliminary data.</text>
</comment>
<feature type="transmembrane region" description="Helical" evidence="1">
    <location>
        <begin position="337"/>
        <end position="358"/>
    </location>
</feature>
<feature type="transmembrane region" description="Helical" evidence="1">
    <location>
        <begin position="379"/>
        <end position="397"/>
    </location>
</feature>
<dbReference type="PANTHER" id="PTHR34219:SF4">
    <property type="entry name" value="PEPSY DOMAIN-CONTAINING PROTEIN"/>
    <property type="match status" value="1"/>
</dbReference>
<reference evidence="2 3" key="1">
    <citation type="submission" date="2019-06" db="EMBL/GenBank/DDBJ databases">
        <title>Whole genome shotgun sequence of Nitrobacter winogradskyi NBRC 14297.</title>
        <authorList>
            <person name="Hosoyama A."/>
            <person name="Uohara A."/>
            <person name="Ohji S."/>
            <person name="Ichikawa N."/>
        </authorList>
    </citation>
    <scope>NUCLEOTIDE SEQUENCE [LARGE SCALE GENOMIC DNA]</scope>
    <source>
        <strain evidence="2 3">NBRC 14297</strain>
    </source>
</reference>
<accession>A0A4Y3WF38</accession>
<dbReference type="PANTHER" id="PTHR34219">
    <property type="entry name" value="IRON-REGULATED INNER MEMBRANE PROTEIN-RELATED"/>
    <property type="match status" value="1"/>
</dbReference>
<protein>
    <submittedName>
        <fullName evidence="2">Iron uptake protein</fullName>
    </submittedName>
</protein>
<evidence type="ECO:0000256" key="1">
    <source>
        <dbReference type="SAM" id="Phobius"/>
    </source>
</evidence>
<feature type="transmembrane region" description="Helical" evidence="1">
    <location>
        <begin position="445"/>
        <end position="466"/>
    </location>
</feature>
<dbReference type="OrthoDB" id="9776609at2"/>
<keyword evidence="1" id="KW-0812">Transmembrane</keyword>